<evidence type="ECO:0000313" key="2">
    <source>
        <dbReference type="EMBL" id="CAD7085142.1"/>
    </source>
</evidence>
<reference evidence="2 3" key="1">
    <citation type="submission" date="2020-11" db="EMBL/GenBank/DDBJ databases">
        <authorList>
            <person name="Wallbank WR R."/>
            <person name="Pardo Diaz C."/>
            <person name="Kozak K."/>
            <person name="Martin S."/>
            <person name="Jiggins C."/>
            <person name="Moest M."/>
            <person name="Warren A I."/>
            <person name="Generalovic N T."/>
            <person name="Byers J.R.P. K."/>
            <person name="Montejo-Kovacevich G."/>
            <person name="Yen C E."/>
        </authorList>
    </citation>
    <scope>NUCLEOTIDE SEQUENCE [LARGE SCALE GENOMIC DNA]</scope>
</reference>
<dbReference type="EMBL" id="LR899011">
    <property type="protein sequence ID" value="CAD7085142.1"/>
    <property type="molecule type" value="Genomic_DNA"/>
</dbReference>
<name>A0A7R8YTV1_HERIL</name>
<accession>A0A7R8YTV1</accession>
<organism evidence="2 3">
    <name type="scientific">Hermetia illucens</name>
    <name type="common">Black soldier fly</name>
    <dbReference type="NCBI Taxonomy" id="343691"/>
    <lineage>
        <taxon>Eukaryota</taxon>
        <taxon>Metazoa</taxon>
        <taxon>Ecdysozoa</taxon>
        <taxon>Arthropoda</taxon>
        <taxon>Hexapoda</taxon>
        <taxon>Insecta</taxon>
        <taxon>Pterygota</taxon>
        <taxon>Neoptera</taxon>
        <taxon>Endopterygota</taxon>
        <taxon>Diptera</taxon>
        <taxon>Brachycera</taxon>
        <taxon>Stratiomyomorpha</taxon>
        <taxon>Stratiomyidae</taxon>
        <taxon>Hermetiinae</taxon>
        <taxon>Hermetia</taxon>
    </lineage>
</organism>
<dbReference type="AlphaFoldDB" id="A0A7R8YTV1"/>
<protein>
    <submittedName>
        <fullName evidence="2">Uncharacterized protein</fullName>
    </submittedName>
</protein>
<proteinExistence type="predicted"/>
<keyword evidence="1" id="KW-0175">Coiled coil</keyword>
<sequence length="284" mass="33426">MDPNYVSIAQKIEPSEVEKKIEEYLQRGTPRDAKLVKSAKTVINSKSLIHPDMDYGDSLRQFTSESADDVRRILKESDSDTAKDLINSCDQNSTLIDRYTRVVKENEALKKDLEKRELELNALGPRYKYMEKHFEDFIRLKEEYERLKEDKIREGKIVDTRNKSQQTWASSIICDTCVKTLDVIQSPDFQHYVSSRREDSFCLINRSELLELEEKFKALKDTISEREREYENRFEKAEIIHLTALNCKYRSQLQDLHRKNKQNHNWANALQKIIAKLCARDELG</sequence>
<gene>
    <name evidence="2" type="ORF">HERILL_LOCUS8005</name>
</gene>
<dbReference type="OrthoDB" id="10413380at2759"/>
<evidence type="ECO:0000256" key="1">
    <source>
        <dbReference type="SAM" id="Coils"/>
    </source>
</evidence>
<feature type="coiled-coil region" evidence="1">
    <location>
        <begin position="96"/>
        <end position="150"/>
    </location>
</feature>
<dbReference type="InParanoid" id="A0A7R8YTV1"/>
<evidence type="ECO:0000313" key="3">
    <source>
        <dbReference type="Proteomes" id="UP000594454"/>
    </source>
</evidence>
<keyword evidence="3" id="KW-1185">Reference proteome</keyword>
<dbReference type="Proteomes" id="UP000594454">
    <property type="component" value="Chromosome 3"/>
</dbReference>